<evidence type="ECO:0000256" key="4">
    <source>
        <dbReference type="ARBA" id="ARBA00023014"/>
    </source>
</evidence>
<keyword evidence="1" id="KW-0001">2Fe-2S</keyword>
<dbReference type="Pfam" id="PF00111">
    <property type="entry name" value="Fer2"/>
    <property type="match status" value="1"/>
</dbReference>
<dbReference type="InterPro" id="IPR001041">
    <property type="entry name" value="2Fe-2S_ferredoxin-type"/>
</dbReference>
<organism evidence="7">
    <name type="scientific">Mesorhizobium sp. WSM2240</name>
    <dbReference type="NCBI Taxonomy" id="3228851"/>
    <lineage>
        <taxon>Bacteria</taxon>
        <taxon>Pseudomonadati</taxon>
        <taxon>Pseudomonadota</taxon>
        <taxon>Alphaproteobacteria</taxon>
        <taxon>Hyphomicrobiales</taxon>
        <taxon>Phyllobacteriaceae</taxon>
        <taxon>Mesorhizobium</taxon>
    </lineage>
</organism>
<evidence type="ECO:0000256" key="2">
    <source>
        <dbReference type="ARBA" id="ARBA00022723"/>
    </source>
</evidence>
<dbReference type="SUPFAM" id="SSF54292">
    <property type="entry name" value="2Fe-2S ferredoxin-like"/>
    <property type="match status" value="1"/>
</dbReference>
<dbReference type="InterPro" id="IPR012675">
    <property type="entry name" value="Beta-grasp_dom_sf"/>
</dbReference>
<evidence type="ECO:0000256" key="5">
    <source>
        <dbReference type="SAM" id="MobiDB-lite"/>
    </source>
</evidence>
<dbReference type="GO" id="GO:0051537">
    <property type="term" value="F:2 iron, 2 sulfur cluster binding"/>
    <property type="evidence" value="ECO:0007669"/>
    <property type="project" value="UniProtKB-KW"/>
</dbReference>
<dbReference type="AlphaFoldDB" id="A0AAU8CS36"/>
<feature type="region of interest" description="Disordered" evidence="5">
    <location>
        <begin position="1"/>
        <end position="21"/>
    </location>
</feature>
<dbReference type="InterPro" id="IPR006058">
    <property type="entry name" value="2Fe2S_fd_BS"/>
</dbReference>
<accession>A0AAU8CS36</accession>
<proteinExistence type="predicted"/>
<keyword evidence="3" id="KW-0408">Iron</keyword>
<dbReference type="CDD" id="cd00207">
    <property type="entry name" value="fer2"/>
    <property type="match status" value="1"/>
</dbReference>
<dbReference type="InterPro" id="IPR051452">
    <property type="entry name" value="Diverse_Oxidoreductases"/>
</dbReference>
<dbReference type="EMBL" id="CP159253">
    <property type="protein sequence ID" value="XCG49614.1"/>
    <property type="molecule type" value="Genomic_DNA"/>
</dbReference>
<keyword evidence="4" id="KW-0411">Iron-sulfur</keyword>
<evidence type="ECO:0000256" key="1">
    <source>
        <dbReference type="ARBA" id="ARBA00022714"/>
    </source>
</evidence>
<evidence type="ECO:0000313" key="7">
    <source>
        <dbReference type="EMBL" id="XCG49614.1"/>
    </source>
</evidence>
<evidence type="ECO:0000256" key="3">
    <source>
        <dbReference type="ARBA" id="ARBA00023004"/>
    </source>
</evidence>
<dbReference type="PROSITE" id="PS51085">
    <property type="entry name" value="2FE2S_FER_2"/>
    <property type="match status" value="1"/>
</dbReference>
<sequence>METRQGNLPGTISPNINGREHEIDVDPEAPILLVLRDTLGISGTKFGCGAALCGACTVHLDSEATCSCSTPRAFCR</sequence>
<feature type="domain" description="2Fe-2S ferredoxin-type" evidence="6">
    <location>
        <begin position="10"/>
        <end position="76"/>
    </location>
</feature>
<dbReference type="InterPro" id="IPR036010">
    <property type="entry name" value="2Fe-2S_ferredoxin-like_sf"/>
</dbReference>
<name>A0AAU8CS36_9HYPH</name>
<dbReference type="RefSeq" id="WP_353647000.1">
    <property type="nucleotide sequence ID" value="NZ_CP159253.1"/>
</dbReference>
<dbReference type="PANTHER" id="PTHR44379:SF2">
    <property type="entry name" value="BLR6218 PROTEIN"/>
    <property type="match status" value="1"/>
</dbReference>
<keyword evidence="2" id="KW-0479">Metal-binding</keyword>
<protein>
    <submittedName>
        <fullName evidence="7">2Fe-2S iron-sulfur cluster-binding protein</fullName>
    </submittedName>
</protein>
<dbReference type="PROSITE" id="PS00197">
    <property type="entry name" value="2FE2S_FER_1"/>
    <property type="match status" value="1"/>
</dbReference>
<dbReference type="Gene3D" id="3.10.20.30">
    <property type="match status" value="1"/>
</dbReference>
<gene>
    <name evidence="7" type="ORF">ABVK50_03055</name>
</gene>
<dbReference type="GO" id="GO:0046872">
    <property type="term" value="F:metal ion binding"/>
    <property type="evidence" value="ECO:0007669"/>
    <property type="project" value="UniProtKB-KW"/>
</dbReference>
<dbReference type="PANTHER" id="PTHR44379">
    <property type="entry name" value="OXIDOREDUCTASE WITH IRON-SULFUR SUBUNIT"/>
    <property type="match status" value="1"/>
</dbReference>
<evidence type="ECO:0000259" key="6">
    <source>
        <dbReference type="PROSITE" id="PS51085"/>
    </source>
</evidence>
<reference evidence="7" key="1">
    <citation type="submission" date="2024-06" db="EMBL/GenBank/DDBJ databases">
        <title>Mesorhizobium karijinii sp. nov., a symbiont of the iconic Swainsona formosa from arid Australia.</title>
        <authorList>
            <person name="Hill Y.J."/>
            <person name="Watkin E.L.J."/>
            <person name="O'Hara G.W."/>
            <person name="Terpolilli J."/>
            <person name="Tye M.L."/>
            <person name="Kohlmeier M.G."/>
        </authorList>
    </citation>
    <scope>NUCLEOTIDE SEQUENCE</scope>
    <source>
        <strain evidence="7">WSM2240</strain>
    </source>
</reference>
<feature type="compositionally biased region" description="Polar residues" evidence="5">
    <location>
        <begin position="1"/>
        <end position="16"/>
    </location>
</feature>